<dbReference type="PANTHER" id="PTHR33121:SF70">
    <property type="entry name" value="SIGNALING PROTEIN YKOW"/>
    <property type="match status" value="1"/>
</dbReference>
<keyword evidence="2" id="KW-1133">Transmembrane helix</keyword>
<evidence type="ECO:0000313" key="6">
    <source>
        <dbReference type="Proteomes" id="UP000439780"/>
    </source>
</evidence>
<dbReference type="EMBL" id="WTYA01000001">
    <property type="protein sequence ID" value="MXP27303.1"/>
    <property type="molecule type" value="Genomic_DNA"/>
</dbReference>
<evidence type="ECO:0000256" key="2">
    <source>
        <dbReference type="SAM" id="Phobius"/>
    </source>
</evidence>
<dbReference type="Pfam" id="PF00990">
    <property type="entry name" value="GGDEF"/>
    <property type="match status" value="1"/>
</dbReference>
<feature type="region of interest" description="Disordered" evidence="1">
    <location>
        <begin position="531"/>
        <end position="553"/>
    </location>
</feature>
<dbReference type="Gene3D" id="3.30.70.270">
    <property type="match status" value="1"/>
</dbReference>
<dbReference type="InterPro" id="IPR050706">
    <property type="entry name" value="Cyclic-di-GMP_PDE-like"/>
</dbReference>
<dbReference type="PROSITE" id="PS50883">
    <property type="entry name" value="EAL"/>
    <property type="match status" value="1"/>
</dbReference>
<dbReference type="OrthoDB" id="9814202at2"/>
<evidence type="ECO:0000256" key="1">
    <source>
        <dbReference type="SAM" id="MobiDB-lite"/>
    </source>
</evidence>
<name>A0A845ADJ2_9SPHN</name>
<dbReference type="SUPFAM" id="SSF55073">
    <property type="entry name" value="Nucleotide cyclase"/>
    <property type="match status" value="1"/>
</dbReference>
<proteinExistence type="predicted"/>
<dbReference type="Pfam" id="PF00563">
    <property type="entry name" value="EAL"/>
    <property type="match status" value="1"/>
</dbReference>
<dbReference type="Gene3D" id="3.20.20.450">
    <property type="entry name" value="EAL domain"/>
    <property type="match status" value="1"/>
</dbReference>
<evidence type="ECO:0000259" key="4">
    <source>
        <dbReference type="PROSITE" id="PS50887"/>
    </source>
</evidence>
<dbReference type="PROSITE" id="PS50887">
    <property type="entry name" value="GGDEF"/>
    <property type="match status" value="1"/>
</dbReference>
<dbReference type="InterPro" id="IPR029787">
    <property type="entry name" value="Nucleotide_cyclase"/>
</dbReference>
<dbReference type="SMART" id="SM00267">
    <property type="entry name" value="GGDEF"/>
    <property type="match status" value="1"/>
</dbReference>
<dbReference type="SMART" id="SM00052">
    <property type="entry name" value="EAL"/>
    <property type="match status" value="1"/>
</dbReference>
<dbReference type="CDD" id="cd01948">
    <property type="entry name" value="EAL"/>
    <property type="match status" value="1"/>
</dbReference>
<dbReference type="AlphaFoldDB" id="A0A845ADJ2"/>
<dbReference type="InterPro" id="IPR000160">
    <property type="entry name" value="GGDEF_dom"/>
</dbReference>
<gene>
    <name evidence="5" type="ORF">GRI58_00510</name>
</gene>
<organism evidence="5 6">
    <name type="scientific">Qipengyuania algicida</name>
    <dbReference type="NCBI Taxonomy" id="1836209"/>
    <lineage>
        <taxon>Bacteria</taxon>
        <taxon>Pseudomonadati</taxon>
        <taxon>Pseudomonadota</taxon>
        <taxon>Alphaproteobacteria</taxon>
        <taxon>Sphingomonadales</taxon>
        <taxon>Erythrobacteraceae</taxon>
        <taxon>Qipengyuania</taxon>
    </lineage>
</organism>
<reference evidence="5 6" key="1">
    <citation type="submission" date="2019-12" db="EMBL/GenBank/DDBJ databases">
        <title>Genomic-based taxomic classification of the family Erythrobacteraceae.</title>
        <authorList>
            <person name="Xu L."/>
        </authorList>
    </citation>
    <scope>NUCLEOTIDE SEQUENCE [LARGE SCALE GENOMIC DNA]</scope>
    <source>
        <strain evidence="5 6">KEMB 9005-328</strain>
    </source>
</reference>
<dbReference type="NCBIfam" id="TIGR00254">
    <property type="entry name" value="GGDEF"/>
    <property type="match status" value="1"/>
</dbReference>
<dbReference type="InterPro" id="IPR001633">
    <property type="entry name" value="EAL_dom"/>
</dbReference>
<dbReference type="SUPFAM" id="SSF141868">
    <property type="entry name" value="EAL domain-like"/>
    <property type="match status" value="1"/>
</dbReference>
<comment type="caution">
    <text evidence="5">The sequence shown here is derived from an EMBL/GenBank/DDBJ whole genome shotgun (WGS) entry which is preliminary data.</text>
</comment>
<dbReference type="GO" id="GO:0071111">
    <property type="term" value="F:cyclic-guanylate-specific phosphodiesterase activity"/>
    <property type="evidence" value="ECO:0007669"/>
    <property type="project" value="InterPro"/>
</dbReference>
<feature type="transmembrane region" description="Helical" evidence="2">
    <location>
        <begin position="20"/>
        <end position="44"/>
    </location>
</feature>
<keyword evidence="2" id="KW-0472">Membrane</keyword>
<feature type="domain" description="GGDEF" evidence="4">
    <location>
        <begin position="127"/>
        <end position="267"/>
    </location>
</feature>
<protein>
    <submittedName>
        <fullName evidence="5">EAL domain-containing protein</fullName>
    </submittedName>
</protein>
<dbReference type="InterPro" id="IPR035919">
    <property type="entry name" value="EAL_sf"/>
</dbReference>
<accession>A0A845ADJ2</accession>
<dbReference type="RefSeq" id="WP_160751607.1">
    <property type="nucleotide sequence ID" value="NZ_WTYA01000001.1"/>
</dbReference>
<evidence type="ECO:0000313" key="5">
    <source>
        <dbReference type="EMBL" id="MXP27303.1"/>
    </source>
</evidence>
<dbReference type="PANTHER" id="PTHR33121">
    <property type="entry name" value="CYCLIC DI-GMP PHOSPHODIESTERASE PDEF"/>
    <property type="match status" value="1"/>
</dbReference>
<evidence type="ECO:0000259" key="3">
    <source>
        <dbReference type="PROSITE" id="PS50883"/>
    </source>
</evidence>
<dbReference type="CDD" id="cd01949">
    <property type="entry name" value="GGDEF"/>
    <property type="match status" value="1"/>
</dbReference>
<keyword evidence="6" id="KW-1185">Reference proteome</keyword>
<sequence>MLERFRGHFLAVRDPKNDVIVLGIAITSLLLFVAAAGTIFPQIIKAWHGGATKPDLVLANALLLNIALILLGWSRYKALMLELAERCASEEEAKRQANTDPLTGCLNRRSFIPATSALLEQARDSARVLALFQIDLDNFKQINDLHGHKLGDTVLLTASQRLADELPRDAVLARLGGDEFACVITYGRHEQLRIDQLAERLVEVVSQPIEILGGAIEMTLSMGIASSARLELSDDPAIACDELMHKADIAMYQAKKQGKNRLFWFEPSMEFELKFRGELEAGIRRGLKNGEFIPYYEQQIDLDTGELVGFEMLARWQSPELGLVGPDIFIPISEEIGAIEELSRKLMIQALEHAKMWHPRITLSVNVSPIQLRDPWFAQKLLKLLVEHNFPASRLEIEITESSLHENIGMVRSTITSLRNQGIRVSLDDFGTGYSSLAQLRSLPFDRLKIDRSFVRELKHSGAGGKLVSAIISMGADLELPVTAEGIENDFILASLRKLGRLKGQGYHYGRPEPAEQVTKRLADLNMLADHRDDQDDADFGPGKVTDSSQKAG</sequence>
<feature type="domain" description="EAL" evidence="3">
    <location>
        <begin position="276"/>
        <end position="526"/>
    </location>
</feature>
<feature type="transmembrane region" description="Helical" evidence="2">
    <location>
        <begin position="56"/>
        <end position="73"/>
    </location>
</feature>
<dbReference type="Proteomes" id="UP000439780">
    <property type="component" value="Unassembled WGS sequence"/>
</dbReference>
<keyword evidence="2" id="KW-0812">Transmembrane</keyword>
<dbReference type="InterPro" id="IPR043128">
    <property type="entry name" value="Rev_trsase/Diguanyl_cyclase"/>
</dbReference>